<feature type="domain" description="Transcription factor IIIC 90kDa subunit N-terminal" evidence="2">
    <location>
        <begin position="94"/>
        <end position="479"/>
    </location>
</feature>
<dbReference type="PANTHER" id="PTHR15496:SF2">
    <property type="entry name" value="GENERAL TRANSCRIPTION FACTOR 3C POLYPEPTIDE 4"/>
    <property type="match status" value="1"/>
</dbReference>
<reference evidence="4 5" key="1">
    <citation type="submission" date="2016-07" db="EMBL/GenBank/DDBJ databases">
        <title>Pervasive Adenine N6-methylation of Active Genes in Fungi.</title>
        <authorList>
            <consortium name="DOE Joint Genome Institute"/>
            <person name="Mondo S.J."/>
            <person name="Dannebaum R.O."/>
            <person name="Kuo R.C."/>
            <person name="Labutti K."/>
            <person name="Haridas S."/>
            <person name="Kuo A."/>
            <person name="Salamov A."/>
            <person name="Ahrendt S.R."/>
            <person name="Lipzen A."/>
            <person name="Sullivan W."/>
            <person name="Andreopoulos W.B."/>
            <person name="Clum A."/>
            <person name="Lindquist E."/>
            <person name="Daum C."/>
            <person name="Ramamoorthy G.K."/>
            <person name="Gryganskyi A."/>
            <person name="Culley D."/>
            <person name="Magnuson J.K."/>
            <person name="James T.Y."/>
            <person name="O'Malley M.A."/>
            <person name="Stajich J.E."/>
            <person name="Spatafora J.W."/>
            <person name="Visel A."/>
            <person name="Grigoriev I.V."/>
        </authorList>
    </citation>
    <scope>NUCLEOTIDE SEQUENCE [LARGE SCALE GENOMIC DNA]</scope>
    <source>
        <strain evidence="4 5">JEL800</strain>
    </source>
</reference>
<gene>
    <name evidence="4" type="ORF">BCR33DRAFT_721117</name>
</gene>
<dbReference type="GO" id="GO:0000127">
    <property type="term" value="C:transcription factor TFIIIC complex"/>
    <property type="evidence" value="ECO:0007669"/>
    <property type="project" value="InterPro"/>
</dbReference>
<dbReference type="STRING" id="329046.A0A1Y2BT33"/>
<dbReference type="EMBL" id="MCGO01000047">
    <property type="protein sequence ID" value="ORY37918.1"/>
    <property type="molecule type" value="Genomic_DNA"/>
</dbReference>
<name>A0A1Y2BT33_9FUNG</name>
<evidence type="ECO:0000259" key="3">
    <source>
        <dbReference type="Pfam" id="PF12660"/>
    </source>
</evidence>
<dbReference type="PANTHER" id="PTHR15496">
    <property type="entry name" value="GENERAL TRANSCRIPTION FACTOR 3C POLYPEPTIDE 4 FAMILY"/>
    <property type="match status" value="1"/>
</dbReference>
<organism evidence="4 5">
    <name type="scientific">Rhizoclosmatium globosum</name>
    <dbReference type="NCBI Taxonomy" id="329046"/>
    <lineage>
        <taxon>Eukaryota</taxon>
        <taxon>Fungi</taxon>
        <taxon>Fungi incertae sedis</taxon>
        <taxon>Chytridiomycota</taxon>
        <taxon>Chytridiomycota incertae sedis</taxon>
        <taxon>Chytridiomycetes</taxon>
        <taxon>Chytridiales</taxon>
        <taxon>Chytriomycetaceae</taxon>
        <taxon>Rhizoclosmatium</taxon>
    </lineage>
</organism>
<sequence length="824" mass="89376">MSSTIVRGPPSSTDGLQFANVFGSGAQVVASVGAMPSAPFVSVSANDAKRRFATAATAPLKPRPFPFGTQKANKQLGARLLAADTTTVKSTAACPLSPLLVTLASTFHLPLYAPAKDPSTNEWAQVGDLLPPLMRLYGVQGGREGDLEVEVDARVNSLLETVSLSWSDVWIHPGNMHSRSAFLAIGSKEGTITLWKLDAGNHVPIYLTSIKPHNAWASRTAWSQWLSVGPIQYCYMLSAYSDGQLFSHLITYDPNSANLTIIVTAQLSPADNKPASVLKFHHSNPSLIRAAVSKGSTLHMWTAPTPTSLFPPSFASTETSQIRSLHLPLSMPVGGITWNLLGDEIHVYSTEGKCFTVALIADQHPGPDTPPSHTDASTFSGEDNFDPTSSAAATLVLLEDTTSQFYKEILGDDASGGNAEDDAAGEEEEGGEGGGPTSSHGKQIRFYGAVSSPNGLVDFVLYNVSMSEGLEYRTGKTDNCQLLVHWNYSGRRAGNEVEDIVLRRIQNVLVRDDMLFRFSPAHLVWDVLGMLHHGFKEGEEVVVQDDGLVAKVLHEIIKFTMEFQGVDGQRAIVSPGGPAEYLKNVPEMLFSNRRMNALRLQNHIYLHLINTIPSLNKQETANLLLQNYRNLLQSYISVMLHHTHQYLQHPRVLLSETDLLMLTLLSDHCLQNSAYMGEQIKQLVHVFATVKQRGAEPHIASICDEYLIKFRTVIQGGPGDPVGGMGESKEQCLACGGAVVFVSPWKAICLNGHPWDRCAVSLLTAATPKTRSCLGCNRKTISPEALGDGEPEGGQGEGPTPSVVMKTLVQCMTVCLYCGNRLKL</sequence>
<feature type="compositionally biased region" description="Polar residues" evidence="1">
    <location>
        <begin position="371"/>
        <end position="383"/>
    </location>
</feature>
<dbReference type="Pfam" id="PF12657">
    <property type="entry name" value="TFIIIC_delta"/>
    <property type="match status" value="1"/>
</dbReference>
<proteinExistence type="predicted"/>
<feature type="domain" description="Transcription factor IIIC putative zinc-finger" evidence="3">
    <location>
        <begin position="729"/>
        <end position="821"/>
    </location>
</feature>
<dbReference type="GO" id="GO:0004402">
    <property type="term" value="F:histone acetyltransferase activity"/>
    <property type="evidence" value="ECO:0007669"/>
    <property type="project" value="InterPro"/>
</dbReference>
<dbReference type="AlphaFoldDB" id="A0A1Y2BT33"/>
<feature type="region of interest" description="Disordered" evidence="1">
    <location>
        <begin position="363"/>
        <end position="383"/>
    </location>
</feature>
<dbReference type="Pfam" id="PF12660">
    <property type="entry name" value="zf-TFIIIC"/>
    <property type="match status" value="1"/>
</dbReference>
<dbReference type="InterPro" id="IPR024761">
    <property type="entry name" value="TFIIIC_delta_N"/>
</dbReference>
<feature type="compositionally biased region" description="Acidic residues" evidence="1">
    <location>
        <begin position="419"/>
        <end position="431"/>
    </location>
</feature>
<evidence type="ECO:0000256" key="1">
    <source>
        <dbReference type="SAM" id="MobiDB-lite"/>
    </source>
</evidence>
<dbReference type="Gene3D" id="2.130.10.10">
    <property type="entry name" value="YVTN repeat-like/Quinoprotein amine dehydrogenase"/>
    <property type="match status" value="1"/>
</dbReference>
<feature type="region of interest" description="Disordered" evidence="1">
    <location>
        <begin position="411"/>
        <end position="442"/>
    </location>
</feature>
<evidence type="ECO:0000313" key="5">
    <source>
        <dbReference type="Proteomes" id="UP000193642"/>
    </source>
</evidence>
<dbReference type="OrthoDB" id="6021743at2759"/>
<evidence type="ECO:0000259" key="2">
    <source>
        <dbReference type="Pfam" id="PF12657"/>
    </source>
</evidence>
<accession>A0A1Y2BT33</accession>
<dbReference type="GO" id="GO:0006384">
    <property type="term" value="P:transcription initiation at RNA polymerase III promoter"/>
    <property type="evidence" value="ECO:0007669"/>
    <property type="project" value="InterPro"/>
</dbReference>
<dbReference type="InterPro" id="IPR015943">
    <property type="entry name" value="WD40/YVTN_repeat-like_dom_sf"/>
</dbReference>
<dbReference type="InterPro" id="IPR024764">
    <property type="entry name" value="TFIIIC_Znf"/>
</dbReference>
<dbReference type="InterPro" id="IPR044230">
    <property type="entry name" value="GTF3C4"/>
</dbReference>
<dbReference type="InterPro" id="IPR036322">
    <property type="entry name" value="WD40_repeat_dom_sf"/>
</dbReference>
<dbReference type="SUPFAM" id="SSF50978">
    <property type="entry name" value="WD40 repeat-like"/>
    <property type="match status" value="1"/>
</dbReference>
<evidence type="ECO:0000313" key="4">
    <source>
        <dbReference type="EMBL" id="ORY37918.1"/>
    </source>
</evidence>
<comment type="caution">
    <text evidence="4">The sequence shown here is derived from an EMBL/GenBank/DDBJ whole genome shotgun (WGS) entry which is preliminary data.</text>
</comment>
<keyword evidence="5" id="KW-1185">Reference proteome</keyword>
<protein>
    <submittedName>
        <fullName evidence="4">Uncharacterized protein</fullName>
    </submittedName>
</protein>
<dbReference type="Proteomes" id="UP000193642">
    <property type="component" value="Unassembled WGS sequence"/>
</dbReference>